<dbReference type="SUPFAM" id="SSF51690">
    <property type="entry name" value="Nicotinate/Quinolinate PRTase C-terminal domain-like"/>
    <property type="match status" value="1"/>
</dbReference>
<comment type="pathway">
    <text evidence="1 6">Cofactor biosynthesis; NAD(+) biosynthesis; nicotinate D-ribonucleotide from quinolinate: step 1/1.</text>
</comment>
<keyword evidence="10" id="KW-1185">Reference proteome</keyword>
<dbReference type="PANTHER" id="PTHR32179:SF3">
    <property type="entry name" value="NICOTINATE-NUCLEOTIDE PYROPHOSPHORYLASE [CARBOXYLATING]"/>
    <property type="match status" value="1"/>
</dbReference>
<dbReference type="NCBIfam" id="TIGR00078">
    <property type="entry name" value="nadC"/>
    <property type="match status" value="1"/>
</dbReference>
<evidence type="ECO:0000256" key="1">
    <source>
        <dbReference type="ARBA" id="ARBA00004893"/>
    </source>
</evidence>
<proteinExistence type="inferred from homology"/>
<keyword evidence="4 6" id="KW-0328">Glycosyltransferase</keyword>
<dbReference type="Pfam" id="PF02749">
    <property type="entry name" value="QRPTase_N"/>
    <property type="match status" value="1"/>
</dbReference>
<accession>W9DRX0</accession>
<keyword evidence="3 6" id="KW-0662">Pyridine nucleotide biosynthesis</keyword>
<dbReference type="UniPathway" id="UPA00253">
    <property type="reaction ID" value="UER00331"/>
</dbReference>
<name>W9DRX0_METTI</name>
<dbReference type="CDD" id="cd01572">
    <property type="entry name" value="QPRTase"/>
    <property type="match status" value="1"/>
</dbReference>
<dbReference type="EMBL" id="AZAJ01000001">
    <property type="protein sequence ID" value="ETA68523.1"/>
    <property type="molecule type" value="Genomic_DNA"/>
</dbReference>
<dbReference type="EC" id="2.4.2.19" evidence="6"/>
<dbReference type="AlphaFoldDB" id="W9DRX0"/>
<dbReference type="FunFam" id="3.20.20.70:FF:000030">
    <property type="entry name" value="Nicotinate-nucleotide pyrophosphorylase, carboxylating"/>
    <property type="match status" value="1"/>
</dbReference>
<dbReference type="GO" id="GO:0034213">
    <property type="term" value="P:quinolinate catabolic process"/>
    <property type="evidence" value="ECO:0007669"/>
    <property type="project" value="TreeGrafter"/>
</dbReference>
<keyword evidence="5 6" id="KW-0808">Transferase</keyword>
<sequence length="279" mass="30842">MMYTHEIETFLEEDLGYNDISCKLVPDNAVEAIIFTKEDCTLAGIDVAISFFDYFGIEYSTDHSNGDRLSEKDVIFTLKGSSLSILRTERLVLNFLGHLCGIATNTSRCVDIVRRHSDTRVACTRKTTPGLRKYEKMAVIAGGGDSHRFNLTDSIMIKDNHVKMMGVEAAINSAKEKAGFTQKIEVEVESSADALKAAMAGADIIMLDNMDPAAIIKTVDFLRNSFIPEHIIIEVSGGINMDNLEDYAKTGVHVISMGSLIHQSQWIDVSLEIVVNQEI</sequence>
<dbReference type="PIRSF" id="PIRSF006250">
    <property type="entry name" value="NadC_ModD"/>
    <property type="match status" value="1"/>
</dbReference>
<organism evidence="9 10">
    <name type="scientific">Methanolobus tindarius DSM 2278</name>
    <dbReference type="NCBI Taxonomy" id="1090322"/>
    <lineage>
        <taxon>Archaea</taxon>
        <taxon>Methanobacteriati</taxon>
        <taxon>Methanobacteriota</taxon>
        <taxon>Stenosarchaea group</taxon>
        <taxon>Methanomicrobia</taxon>
        <taxon>Methanosarcinales</taxon>
        <taxon>Methanosarcinaceae</taxon>
        <taxon>Methanolobus</taxon>
    </lineage>
</organism>
<dbReference type="SUPFAM" id="SSF54675">
    <property type="entry name" value="Nicotinate/Quinolinate PRTase N-terminal domain-like"/>
    <property type="match status" value="1"/>
</dbReference>
<dbReference type="InterPro" id="IPR013785">
    <property type="entry name" value="Aldolase_TIM"/>
</dbReference>
<evidence type="ECO:0000313" key="9">
    <source>
        <dbReference type="EMBL" id="ETA68523.1"/>
    </source>
</evidence>
<feature type="domain" description="Quinolinate phosphoribosyl transferase C-terminal" evidence="7">
    <location>
        <begin position="102"/>
        <end position="272"/>
    </location>
</feature>
<dbReference type="GO" id="GO:0005737">
    <property type="term" value="C:cytoplasm"/>
    <property type="evidence" value="ECO:0007669"/>
    <property type="project" value="TreeGrafter"/>
</dbReference>
<evidence type="ECO:0000313" key="10">
    <source>
        <dbReference type="Proteomes" id="UP000019483"/>
    </source>
</evidence>
<dbReference type="InterPro" id="IPR027277">
    <property type="entry name" value="NadC/ModD"/>
</dbReference>
<feature type="domain" description="Quinolinate phosphoribosyl transferase N-terminal" evidence="8">
    <location>
        <begin position="20"/>
        <end position="100"/>
    </location>
</feature>
<dbReference type="Proteomes" id="UP000019483">
    <property type="component" value="Unassembled WGS sequence"/>
</dbReference>
<dbReference type="GO" id="GO:0009435">
    <property type="term" value="P:NAD+ biosynthetic process"/>
    <property type="evidence" value="ECO:0007669"/>
    <property type="project" value="UniProtKB-UniPathway"/>
</dbReference>
<evidence type="ECO:0000256" key="2">
    <source>
        <dbReference type="ARBA" id="ARBA00009400"/>
    </source>
</evidence>
<comment type="caution">
    <text evidence="9">The sequence shown here is derived from an EMBL/GenBank/DDBJ whole genome shotgun (WGS) entry which is preliminary data.</text>
</comment>
<dbReference type="PANTHER" id="PTHR32179">
    <property type="entry name" value="NICOTINATE-NUCLEOTIDE PYROPHOSPHORYLASE [CARBOXYLATING]"/>
    <property type="match status" value="1"/>
</dbReference>
<dbReference type="GO" id="GO:0004514">
    <property type="term" value="F:nicotinate-nucleotide diphosphorylase (carboxylating) activity"/>
    <property type="evidence" value="ECO:0007669"/>
    <property type="project" value="UniProtKB-EC"/>
</dbReference>
<comment type="similarity">
    <text evidence="2 6">Belongs to the NadC/ModD family.</text>
</comment>
<comment type="subunit">
    <text evidence="6">Hexamer formed by 3 homodimers.</text>
</comment>
<dbReference type="InterPro" id="IPR037128">
    <property type="entry name" value="Quinolinate_PRibosylTase_N_sf"/>
</dbReference>
<comment type="catalytic activity">
    <reaction evidence="6">
        <text>nicotinate beta-D-ribonucleotide + CO2 + diphosphate = quinolinate + 5-phospho-alpha-D-ribose 1-diphosphate + 2 H(+)</text>
        <dbReference type="Rhea" id="RHEA:12733"/>
        <dbReference type="ChEBI" id="CHEBI:15378"/>
        <dbReference type="ChEBI" id="CHEBI:16526"/>
        <dbReference type="ChEBI" id="CHEBI:29959"/>
        <dbReference type="ChEBI" id="CHEBI:33019"/>
        <dbReference type="ChEBI" id="CHEBI:57502"/>
        <dbReference type="ChEBI" id="CHEBI:58017"/>
        <dbReference type="EC" id="2.4.2.19"/>
    </reaction>
</comment>
<evidence type="ECO:0000259" key="8">
    <source>
        <dbReference type="Pfam" id="PF02749"/>
    </source>
</evidence>
<evidence type="ECO:0000256" key="3">
    <source>
        <dbReference type="ARBA" id="ARBA00022642"/>
    </source>
</evidence>
<gene>
    <name evidence="9" type="ORF">MettiDRAFT_1996</name>
</gene>
<dbReference type="Pfam" id="PF01729">
    <property type="entry name" value="QRPTase_C"/>
    <property type="match status" value="1"/>
</dbReference>
<evidence type="ECO:0000256" key="6">
    <source>
        <dbReference type="PIRNR" id="PIRNR006250"/>
    </source>
</evidence>
<dbReference type="InterPro" id="IPR002638">
    <property type="entry name" value="Quinolinate_PRibosylTrfase_C"/>
</dbReference>
<comment type="function">
    <text evidence="6">Involved in the catabolism of quinolinic acid (QA).</text>
</comment>
<dbReference type="InterPro" id="IPR036068">
    <property type="entry name" value="Nicotinate_pribotase-like_C"/>
</dbReference>
<dbReference type="Gene3D" id="3.90.1170.20">
    <property type="entry name" value="Quinolinate phosphoribosyl transferase, N-terminal domain"/>
    <property type="match status" value="1"/>
</dbReference>
<dbReference type="STRING" id="1090322.MettiDRAFT_1996"/>
<protein>
    <recommendedName>
        <fullName evidence="6">Nicotinate-nucleotide pyrophosphorylase [carboxylating]</fullName>
        <ecNumber evidence="6">2.4.2.19</ecNumber>
    </recommendedName>
    <alternativeName>
        <fullName evidence="6">Quinolinate phosphoribosyltransferase [decarboxylating]</fullName>
    </alternativeName>
</protein>
<evidence type="ECO:0000256" key="5">
    <source>
        <dbReference type="ARBA" id="ARBA00022679"/>
    </source>
</evidence>
<dbReference type="InterPro" id="IPR004393">
    <property type="entry name" value="NadC"/>
</dbReference>
<evidence type="ECO:0000256" key="4">
    <source>
        <dbReference type="ARBA" id="ARBA00022676"/>
    </source>
</evidence>
<evidence type="ECO:0000259" key="7">
    <source>
        <dbReference type="Pfam" id="PF01729"/>
    </source>
</evidence>
<reference evidence="9 10" key="1">
    <citation type="submission" date="2013-08" db="EMBL/GenBank/DDBJ databases">
        <authorList>
            <consortium name="DOE Joint Genome Institute"/>
            <person name="Eisen J."/>
            <person name="Huntemann M."/>
            <person name="Han J."/>
            <person name="Chen A."/>
            <person name="Kyrpides N."/>
            <person name="Mavromatis K."/>
            <person name="Markowitz V."/>
            <person name="Palaniappan K."/>
            <person name="Ivanova N."/>
            <person name="Schaumberg A."/>
            <person name="Pati A."/>
            <person name="Liolios K."/>
            <person name="Nordberg H.P."/>
            <person name="Cantor M.N."/>
            <person name="Hua S.X."/>
            <person name="Woyke T."/>
        </authorList>
    </citation>
    <scope>NUCLEOTIDE SEQUENCE [LARGE SCALE GENOMIC DNA]</scope>
    <source>
        <strain evidence="9 10">DSM 2278</strain>
    </source>
</reference>
<dbReference type="Gene3D" id="3.20.20.70">
    <property type="entry name" value="Aldolase class I"/>
    <property type="match status" value="1"/>
</dbReference>
<dbReference type="InterPro" id="IPR022412">
    <property type="entry name" value="Quinolinate_PRibosylTrfase_N"/>
</dbReference>